<dbReference type="PANTHER" id="PTHR21664">
    <property type="entry name" value="CHRONIC MYELOGENOUS LEUKEMIA TUMOR ANTIGEN 66"/>
    <property type="match status" value="1"/>
</dbReference>
<evidence type="ECO:0000313" key="7">
    <source>
        <dbReference type="Proteomes" id="UP000000673"/>
    </source>
</evidence>
<reference evidence="5" key="3">
    <citation type="journal article" date="2013" name="Nucleic Acids Res.">
        <title>The genome of Anopheles darlingi, the main neotropical malaria vector.</title>
        <authorList>
            <person name="Marinotti O."/>
            <person name="Cerqueira G.C."/>
            <person name="de Almeida L.G."/>
            <person name="Ferro M.I."/>
            <person name="Loreto E.L."/>
            <person name="Zaha A."/>
            <person name="Teixeira S.M."/>
            <person name="Wespiser A.R."/>
            <person name="Almeida E Silva A."/>
            <person name="Schlindwein A.D."/>
            <person name="Pacheco A.C."/>
            <person name="Silva A.L."/>
            <person name="Graveley B.R."/>
            <person name="Walenz B.P."/>
            <person name="Lima Bde A."/>
            <person name="Ribeiro C.A."/>
            <person name="Nunes-Silva C.G."/>
            <person name="de Carvalho C.R."/>
            <person name="Soares C.M."/>
            <person name="de Menezes C.B."/>
            <person name="Matiolli C."/>
            <person name="Caffrey D."/>
            <person name="Araujo D.A."/>
            <person name="de Oliveira D.M."/>
            <person name="Golenbock D."/>
            <person name="Grisard E.C."/>
            <person name="Fantinatti-Garboggini F."/>
            <person name="de Carvalho F.M."/>
            <person name="Barcellos F.G."/>
            <person name="Prosdocimi F."/>
            <person name="May G."/>
            <person name="Azevedo Junior G.M."/>
            <person name="Guimaraes G.M."/>
            <person name="Goldman G.H."/>
            <person name="Padilha I.Q."/>
            <person name="Batista Jda S."/>
            <person name="Ferro J.A."/>
            <person name="Ribeiro J.M."/>
            <person name="Fietto J.L."/>
            <person name="Dabbas K.M."/>
            <person name="Cerdeira L."/>
            <person name="Agnez-Lima L.F."/>
            <person name="Brocchi M."/>
            <person name="de Carvalho M.O."/>
            <person name="Teixeira Mde M."/>
            <person name="Diniz Maia Mde M."/>
            <person name="Goldman M.H."/>
            <person name="Cruz Schneider M.P."/>
            <person name="Felipe M.S."/>
            <person name="Hungria M."/>
            <person name="Nicolas M.F."/>
            <person name="Pereira M."/>
            <person name="Montes M.A."/>
            <person name="Cantao M.E."/>
            <person name="Vincentz M."/>
            <person name="Rafael M.S."/>
            <person name="Silverman N."/>
            <person name="Stoco P.H."/>
            <person name="Souza R.C."/>
            <person name="Vicentini R."/>
            <person name="Gazzinelli R.T."/>
            <person name="Neves Rde O."/>
            <person name="Silva R."/>
            <person name="Astolfi-Filho S."/>
            <person name="Maciel T.E."/>
            <person name="Urmenyi T.P."/>
            <person name="Tadei W.P."/>
            <person name="Camargo E.P."/>
            <person name="de Vasconcelos A.T."/>
        </authorList>
    </citation>
    <scope>NUCLEOTIDE SEQUENCE</scope>
</reference>
<evidence type="ECO:0000256" key="1">
    <source>
        <dbReference type="ARBA" id="ARBA00004123"/>
    </source>
</evidence>
<evidence type="ECO:0008006" key="8">
    <source>
        <dbReference type="Google" id="ProtNLM"/>
    </source>
</evidence>
<evidence type="ECO:0000313" key="6">
    <source>
        <dbReference type="EnsemblMetazoa" id="ADAC000908-PA"/>
    </source>
</evidence>
<dbReference type="GO" id="GO:0005634">
    <property type="term" value="C:nucleus"/>
    <property type="evidence" value="ECO:0007669"/>
    <property type="project" value="UniProtKB-SubCell"/>
</dbReference>
<dbReference type="GO" id="GO:0005737">
    <property type="term" value="C:cytoplasm"/>
    <property type="evidence" value="ECO:0007669"/>
    <property type="project" value="UniProtKB-SubCell"/>
</dbReference>
<dbReference type="FunCoup" id="W5JSC9">
    <property type="interactions" value="1568"/>
</dbReference>
<dbReference type="EnsemblMetazoa" id="ADAC000908-RA">
    <property type="protein sequence ID" value="ADAC000908-PA"/>
    <property type="gene ID" value="ADAC000908"/>
</dbReference>
<dbReference type="PANTHER" id="PTHR21664:SF1">
    <property type="entry name" value="NUDC DOMAIN-CONTAINING PROTEIN 1"/>
    <property type="match status" value="1"/>
</dbReference>
<sequence>MRYTELRPDPQLLKPNYGGFKLSLDTVPVLRTELPPAQRPHRVRPNAHRQYSYLHARLFGLQNHLVRDPWATADGACLYYVDVSGTVQRVQYRPSAGRLSACCPVYRFTLPPPATTTATTDTPDPYNVSLVFASERLCLLADGHGTISVLQTGDRTTTAATPWVAESVRSADPGEDANRLLPTAGSVLLDARLVQSPDGSGQQQLLHCIALQVDQLPAKPSETVLHWFTLELESGPAGGGGGGGCWTVRSSCQLRSAGYPRYCTLDHDCTGLLVASDKPFTFTEDTEYPIIEPDRSEEPANGPEPAMMLDGSAGLSWSQTMADIRICCSKQDGTSWQLTTDGTAFQLTANGKPVLTGTQLFGATSGPPSTHETDTTLELVLEKAEKETVWPRLYEGGPEETIVAGPDADLPPAPDLDAMLEECDYGDGGEGSEEQYFTLERLDRRLHRVTDRASLGSQPPLFAMRLQPAAPAAIVVRHHVDACVWQPATEATGTDTGAWNLRHEGTLHTFGYVQASKRQQKYLAASPDLGYATICESERMVSIYRLNYGGGGGAVLRRRHGPQVSVGQQHLIFLEDTTEILGVCCESEAIVLLLEDALVTLQLTIEE</sequence>
<evidence type="ECO:0000256" key="4">
    <source>
        <dbReference type="ARBA" id="ARBA00023242"/>
    </source>
</evidence>
<organism evidence="5">
    <name type="scientific">Anopheles darlingi</name>
    <name type="common">Mosquito</name>
    <dbReference type="NCBI Taxonomy" id="43151"/>
    <lineage>
        <taxon>Eukaryota</taxon>
        <taxon>Metazoa</taxon>
        <taxon>Ecdysozoa</taxon>
        <taxon>Arthropoda</taxon>
        <taxon>Hexapoda</taxon>
        <taxon>Insecta</taxon>
        <taxon>Pterygota</taxon>
        <taxon>Neoptera</taxon>
        <taxon>Endopterygota</taxon>
        <taxon>Diptera</taxon>
        <taxon>Nematocera</taxon>
        <taxon>Culicoidea</taxon>
        <taxon>Culicidae</taxon>
        <taxon>Anophelinae</taxon>
        <taxon>Anopheles</taxon>
    </lineage>
</organism>
<evidence type="ECO:0000256" key="2">
    <source>
        <dbReference type="ARBA" id="ARBA00004496"/>
    </source>
</evidence>
<dbReference type="InterPro" id="IPR008978">
    <property type="entry name" value="HSP20-like_chaperone"/>
</dbReference>
<dbReference type="STRING" id="43151.W5JSC9"/>
<protein>
    <recommendedName>
        <fullName evidence="8">NudC domain-containing protein 1</fullName>
    </recommendedName>
</protein>
<keyword evidence="7" id="KW-1185">Reference proteome</keyword>
<dbReference type="Gene3D" id="2.60.40.790">
    <property type="match status" value="1"/>
</dbReference>
<dbReference type="AlphaFoldDB" id="W5JSC9"/>
<dbReference type="OMA" id="DTRFVHH"/>
<proteinExistence type="predicted"/>
<keyword evidence="3" id="KW-0963">Cytoplasm</keyword>
<dbReference type="EMBL" id="ADMH02000236">
    <property type="protein sequence ID" value="ETN67287.1"/>
    <property type="molecule type" value="Genomic_DNA"/>
</dbReference>
<dbReference type="HOGENOM" id="CLU_021010_1_0_1"/>
<evidence type="ECO:0000313" key="5">
    <source>
        <dbReference type="EMBL" id="ETN67287.1"/>
    </source>
</evidence>
<dbReference type="VEuPathDB" id="VectorBase:ADAC000908"/>
<keyword evidence="4" id="KW-0539">Nucleus</keyword>
<gene>
    <name evidence="5" type="ORF">AND_000908</name>
</gene>
<reference evidence="5" key="2">
    <citation type="submission" date="2010-05" db="EMBL/GenBank/DDBJ databases">
        <authorList>
            <person name="Almeida L.G."/>
            <person name="Nicolas M.F."/>
            <person name="Souza R.C."/>
            <person name="Vasconcelos A.T.R."/>
        </authorList>
    </citation>
    <scope>NUCLEOTIDE SEQUENCE</scope>
</reference>
<dbReference type="Proteomes" id="UP000000673">
    <property type="component" value="Unassembled WGS sequence"/>
</dbReference>
<reference evidence="6" key="4">
    <citation type="submission" date="2015-06" db="UniProtKB">
        <authorList>
            <consortium name="EnsemblMetazoa"/>
        </authorList>
    </citation>
    <scope>IDENTIFICATION</scope>
</reference>
<reference evidence="5 7" key="1">
    <citation type="journal article" date="2010" name="BMC Genomics">
        <title>Combination of measures distinguishes pre-miRNAs from other stem-loops in the genome of the newly sequenced Anopheles darlingi.</title>
        <authorList>
            <person name="Mendes N.D."/>
            <person name="Freitas A.T."/>
            <person name="Vasconcelos A.T."/>
            <person name="Sagot M.F."/>
        </authorList>
    </citation>
    <scope>NUCLEOTIDE SEQUENCE</scope>
</reference>
<evidence type="ECO:0000256" key="3">
    <source>
        <dbReference type="ARBA" id="ARBA00022490"/>
    </source>
</evidence>
<accession>W5JSC9</accession>
<dbReference type="eggNOG" id="KOG4379">
    <property type="taxonomic scope" value="Eukaryota"/>
</dbReference>
<dbReference type="InterPro" id="IPR037895">
    <property type="entry name" value="NUDCD1"/>
</dbReference>
<dbReference type="CDD" id="cd06463">
    <property type="entry name" value="p23_like"/>
    <property type="match status" value="1"/>
</dbReference>
<dbReference type="SUPFAM" id="SSF49764">
    <property type="entry name" value="HSP20-like chaperones"/>
    <property type="match status" value="1"/>
</dbReference>
<dbReference type="VEuPathDB" id="VectorBase:ADAR2_012030"/>
<name>W5JSC9_ANODA</name>
<comment type="subcellular location">
    <subcellularLocation>
        <location evidence="2">Cytoplasm</location>
    </subcellularLocation>
    <subcellularLocation>
        <location evidence="1">Nucleus</location>
    </subcellularLocation>
</comment>